<proteinExistence type="predicted"/>
<feature type="region of interest" description="Disordered" evidence="5">
    <location>
        <begin position="322"/>
        <end position="522"/>
    </location>
</feature>
<dbReference type="PANTHER" id="PTHR43289:SF6">
    <property type="entry name" value="SERINE_THREONINE-PROTEIN KINASE NEKL-3"/>
    <property type="match status" value="1"/>
</dbReference>
<dbReference type="InterPro" id="IPR000719">
    <property type="entry name" value="Prot_kinase_dom"/>
</dbReference>
<protein>
    <submittedName>
        <fullName evidence="7">Protein kinase</fullName>
    </submittedName>
</protein>
<feature type="region of interest" description="Disordered" evidence="5">
    <location>
        <begin position="551"/>
        <end position="620"/>
    </location>
</feature>
<evidence type="ECO:0000259" key="6">
    <source>
        <dbReference type="PROSITE" id="PS50011"/>
    </source>
</evidence>
<feature type="compositionally biased region" description="Basic and acidic residues" evidence="5">
    <location>
        <begin position="491"/>
        <end position="507"/>
    </location>
</feature>
<evidence type="ECO:0000256" key="4">
    <source>
        <dbReference type="ARBA" id="ARBA00022840"/>
    </source>
</evidence>
<dbReference type="InterPro" id="IPR008266">
    <property type="entry name" value="Tyr_kinase_AS"/>
</dbReference>
<accession>A0ABR9PVF1</accession>
<dbReference type="PANTHER" id="PTHR43289">
    <property type="entry name" value="MITOGEN-ACTIVATED PROTEIN KINASE KINASE KINASE 20-RELATED"/>
    <property type="match status" value="1"/>
</dbReference>
<dbReference type="Pfam" id="PF00069">
    <property type="entry name" value="Pkinase"/>
    <property type="match status" value="1"/>
</dbReference>
<comment type="caution">
    <text evidence="7">The sequence shown here is derived from an EMBL/GenBank/DDBJ whole genome shotgun (WGS) entry which is preliminary data.</text>
</comment>
<dbReference type="Gene3D" id="3.30.200.20">
    <property type="entry name" value="Phosphorylase Kinase, domain 1"/>
    <property type="match status" value="1"/>
</dbReference>
<dbReference type="CDD" id="cd14014">
    <property type="entry name" value="STKc_PknB_like"/>
    <property type="match status" value="1"/>
</dbReference>
<dbReference type="GO" id="GO:0016301">
    <property type="term" value="F:kinase activity"/>
    <property type="evidence" value="ECO:0007669"/>
    <property type="project" value="UniProtKB-KW"/>
</dbReference>
<dbReference type="SUPFAM" id="SSF56112">
    <property type="entry name" value="Protein kinase-like (PK-like)"/>
    <property type="match status" value="1"/>
</dbReference>
<feature type="compositionally biased region" description="Low complexity" evidence="5">
    <location>
        <begin position="442"/>
        <end position="452"/>
    </location>
</feature>
<dbReference type="RefSeq" id="WP_193429121.1">
    <property type="nucleotide sequence ID" value="NZ_JAAIYO010000010.1"/>
</dbReference>
<dbReference type="PROSITE" id="PS50011">
    <property type="entry name" value="PROTEIN_KINASE_DOM"/>
    <property type="match status" value="1"/>
</dbReference>
<feature type="compositionally biased region" description="Low complexity" evidence="5">
    <location>
        <begin position="551"/>
        <end position="565"/>
    </location>
</feature>
<name>A0ABR9PVF1_9BACT</name>
<evidence type="ECO:0000256" key="3">
    <source>
        <dbReference type="ARBA" id="ARBA00022777"/>
    </source>
</evidence>
<keyword evidence="2" id="KW-0547">Nucleotide-binding</keyword>
<reference evidence="7 8" key="1">
    <citation type="submission" date="2020-02" db="EMBL/GenBank/DDBJ databases">
        <authorList>
            <person name="Babadi Z.K."/>
            <person name="Risdian C."/>
            <person name="Ebrahimipour G.H."/>
            <person name="Wink J."/>
        </authorList>
    </citation>
    <scope>NUCLEOTIDE SEQUENCE [LARGE SCALE GENOMIC DNA]</scope>
    <source>
        <strain evidence="7 8">ZKHCc1 1396</strain>
    </source>
</reference>
<dbReference type="EMBL" id="JAAIYO010000010">
    <property type="protein sequence ID" value="MBE4751917.1"/>
    <property type="molecule type" value="Genomic_DNA"/>
</dbReference>
<dbReference type="Gene3D" id="1.10.510.10">
    <property type="entry name" value="Transferase(Phosphotransferase) domain 1"/>
    <property type="match status" value="1"/>
</dbReference>
<keyword evidence="4" id="KW-0067">ATP-binding</keyword>
<evidence type="ECO:0000256" key="1">
    <source>
        <dbReference type="ARBA" id="ARBA00022679"/>
    </source>
</evidence>
<dbReference type="InterPro" id="IPR011009">
    <property type="entry name" value="Kinase-like_dom_sf"/>
</dbReference>
<evidence type="ECO:0000313" key="8">
    <source>
        <dbReference type="Proteomes" id="UP001516472"/>
    </source>
</evidence>
<keyword evidence="8" id="KW-1185">Reference proteome</keyword>
<keyword evidence="3 7" id="KW-0418">Kinase</keyword>
<feature type="compositionally biased region" description="Pro residues" evidence="5">
    <location>
        <begin position="327"/>
        <end position="340"/>
    </location>
</feature>
<gene>
    <name evidence="7" type="ORF">G4177_27500</name>
</gene>
<sequence length="697" mass="73265">MTLEAGTHVGKYVVRRKLAEGGMAEIFLCTARGPEGFEKEVVIKRVRSFLASDPDFVQMFIAEARLASRLNHANVVQIFDFDKHEDTYYLAMEYVRGCSLWELRKRSKEAMTPITPTLVAHIGVEVARGLHYAHRLRVNGELLHLVHRDVTPHNVLVSYDGAVKLTDFGIAKAGNTLTNPGVLKGKFAYMSPEQARGESVDARTDVFALGVVLWELLTGGRLFQGDSEIAVLRAVQESTIVPPARLNPDVPPELDAAICRALERDLSKRFQTAGELERALAQCVLNQARSVDDTDVGEFLRGLFPVAASNLALPAMPERTALVDGALPPPGEDAAPPPREPTAVMPSRGHASGAMRSPSPDEDLHGTTLVLGRDERAEAVNGRPPAPTPLMPLPSLERGAREPQGAPAGRRPASREVAAYSQEASEGGRRAMTPGAGGRSGAAGDASQASTSEEASWGTGADADASQGSARRSSAPGDESRGARRSGASNDEARFATRSDAGLREDDTVSATEPGPPSAPGRKRALWAGAAVLGLAGVLGVMALARSLPGAAVSGQGSSASQPAANVPVEPSRPASPDAVEAEIEGQRREAALATPPPPRKSAPASVTAAPANPPAPVAPAEDAAKALGTLQVSANPYATVYLGTKRLGDVQGRASYKVAPGTYKLTFEHPTSARSYTVVVPANGTVTQEFRASKGR</sequence>
<feature type="domain" description="Protein kinase" evidence="6">
    <location>
        <begin position="12"/>
        <end position="281"/>
    </location>
</feature>
<dbReference type="Proteomes" id="UP001516472">
    <property type="component" value="Unassembled WGS sequence"/>
</dbReference>
<organism evidence="7 8">
    <name type="scientific">Corallococcus soli</name>
    <dbReference type="NCBI Taxonomy" id="2710757"/>
    <lineage>
        <taxon>Bacteria</taxon>
        <taxon>Pseudomonadati</taxon>
        <taxon>Myxococcota</taxon>
        <taxon>Myxococcia</taxon>
        <taxon>Myxococcales</taxon>
        <taxon>Cystobacterineae</taxon>
        <taxon>Myxococcaceae</taxon>
        <taxon>Corallococcus</taxon>
    </lineage>
</organism>
<keyword evidence="1" id="KW-0808">Transferase</keyword>
<evidence type="ECO:0000256" key="2">
    <source>
        <dbReference type="ARBA" id="ARBA00022741"/>
    </source>
</evidence>
<dbReference type="PROSITE" id="PS00109">
    <property type="entry name" value="PROTEIN_KINASE_TYR"/>
    <property type="match status" value="1"/>
</dbReference>
<evidence type="ECO:0000313" key="7">
    <source>
        <dbReference type="EMBL" id="MBE4751917.1"/>
    </source>
</evidence>
<evidence type="ECO:0000256" key="5">
    <source>
        <dbReference type="SAM" id="MobiDB-lite"/>
    </source>
</evidence>